<dbReference type="SUPFAM" id="SSF51182">
    <property type="entry name" value="RmlC-like cupins"/>
    <property type="match status" value="1"/>
</dbReference>
<dbReference type="RefSeq" id="WP_124946107.1">
    <property type="nucleotide sequence ID" value="NZ_BHVT01000026.1"/>
</dbReference>
<dbReference type="Pfam" id="PF07883">
    <property type="entry name" value="Cupin_2"/>
    <property type="match status" value="1"/>
</dbReference>
<comment type="caution">
    <text evidence="2">The sequence shown here is derived from an EMBL/GenBank/DDBJ whole genome shotgun (WGS) entry which is preliminary data.</text>
</comment>
<keyword evidence="2" id="KW-0413">Isomerase</keyword>
<dbReference type="Gene3D" id="2.60.120.10">
    <property type="entry name" value="Jelly Rolls"/>
    <property type="match status" value="1"/>
</dbReference>
<dbReference type="InterPro" id="IPR014710">
    <property type="entry name" value="RmlC-like_jellyroll"/>
</dbReference>
<dbReference type="AlphaFoldDB" id="A0A4V2W0S2"/>
<feature type="domain" description="Cupin type-2" evidence="1">
    <location>
        <begin position="66"/>
        <end position="132"/>
    </location>
</feature>
<sequence length="248" mass="28112">MKHKRVFGEQVSDDDILVFSKEIADGQTIKLEDFSNDVYLDEVIDKPWGFEHRVYADLLLDVWRLSVTTGQSTSMHCHPRKETVLICLQGDIRVNFIRSSHLLKQGDFISIPKGVFHSTDSIGESTAELIEVETPRNKFDLVRTKDKYGRQGQFYEKTKSLQPICPMSSDSLQPHAKMRSSDLHGDFYFSIAPGHGINTELQFNPEFAISLALEDAIKQKIEVISLTSDFSGQLGNQTPYLVVSRNQT</sequence>
<dbReference type="Proteomes" id="UP000295367">
    <property type="component" value="Unassembled WGS sequence"/>
</dbReference>
<evidence type="ECO:0000313" key="3">
    <source>
        <dbReference type="Proteomes" id="UP000295367"/>
    </source>
</evidence>
<dbReference type="OrthoDB" id="9794183at2"/>
<keyword evidence="3" id="KW-1185">Reference proteome</keyword>
<dbReference type="InterPro" id="IPR011051">
    <property type="entry name" value="RmlC_Cupin_sf"/>
</dbReference>
<evidence type="ECO:0000259" key="1">
    <source>
        <dbReference type="Pfam" id="PF07883"/>
    </source>
</evidence>
<accession>A0A4V2W0S2</accession>
<reference evidence="2 3" key="1">
    <citation type="submission" date="2019-03" db="EMBL/GenBank/DDBJ databases">
        <title>Genomic Encyclopedia of Type Strains, Phase IV (KMG-IV): sequencing the most valuable type-strain genomes for metagenomic binning, comparative biology and taxonomic classification.</title>
        <authorList>
            <person name="Goeker M."/>
        </authorList>
    </citation>
    <scope>NUCLEOTIDE SEQUENCE [LARGE SCALE GENOMIC DNA]</scope>
    <source>
        <strain evidence="2 3">DSM 100309</strain>
    </source>
</reference>
<dbReference type="InterPro" id="IPR013096">
    <property type="entry name" value="Cupin_2"/>
</dbReference>
<proteinExistence type="predicted"/>
<dbReference type="EMBL" id="SMCO01000032">
    <property type="protein sequence ID" value="TCV79979.1"/>
    <property type="molecule type" value="Genomic_DNA"/>
</dbReference>
<name>A0A4V2W0S2_9PROT</name>
<organism evidence="2 3">
    <name type="scientific">Sulfurirhabdus autotrophica</name>
    <dbReference type="NCBI Taxonomy" id="1706046"/>
    <lineage>
        <taxon>Bacteria</taxon>
        <taxon>Pseudomonadati</taxon>
        <taxon>Pseudomonadota</taxon>
        <taxon>Betaproteobacteria</taxon>
        <taxon>Nitrosomonadales</taxon>
        <taxon>Sulfuricellaceae</taxon>
        <taxon>Sulfurirhabdus</taxon>
    </lineage>
</organism>
<gene>
    <name evidence="2" type="ORF">EDC63_13224</name>
</gene>
<evidence type="ECO:0000313" key="2">
    <source>
        <dbReference type="EMBL" id="TCV79979.1"/>
    </source>
</evidence>
<dbReference type="GO" id="GO:0016853">
    <property type="term" value="F:isomerase activity"/>
    <property type="evidence" value="ECO:0007669"/>
    <property type="project" value="UniProtKB-KW"/>
</dbReference>
<protein>
    <submittedName>
        <fullName evidence="2">Mannose-6-phosphate isomerase-like protein (Cupin superfamily)</fullName>
    </submittedName>
</protein>